<dbReference type="EMBL" id="BARU01036826">
    <property type="protein sequence ID" value="GAH81387.1"/>
    <property type="molecule type" value="Genomic_DNA"/>
</dbReference>
<dbReference type="CDD" id="cd04333">
    <property type="entry name" value="ProX_deacylase"/>
    <property type="match status" value="1"/>
</dbReference>
<dbReference type="Gene3D" id="3.90.960.10">
    <property type="entry name" value="YbaK/aminoacyl-tRNA synthetase-associated domain"/>
    <property type="match status" value="1"/>
</dbReference>
<feature type="domain" description="YbaK/aminoacyl-tRNA synthetase-associated" evidence="1">
    <location>
        <begin position="32"/>
        <end position="149"/>
    </location>
</feature>
<name>X1II53_9ZZZZ</name>
<gene>
    <name evidence="2" type="ORF">S03H2_57451</name>
</gene>
<dbReference type="AlphaFoldDB" id="X1II53"/>
<accession>X1II53</accession>
<comment type="caution">
    <text evidence="2">The sequence shown here is derived from an EMBL/GenBank/DDBJ whole genome shotgun (WGS) entry which is preliminary data.</text>
</comment>
<reference evidence="2" key="1">
    <citation type="journal article" date="2014" name="Front. Microbiol.">
        <title>High frequency of phylogenetically diverse reductive dehalogenase-homologous genes in deep subseafloor sedimentary metagenomes.</title>
        <authorList>
            <person name="Kawai M."/>
            <person name="Futagami T."/>
            <person name="Toyoda A."/>
            <person name="Takaki Y."/>
            <person name="Nishi S."/>
            <person name="Hori S."/>
            <person name="Arai W."/>
            <person name="Tsubouchi T."/>
            <person name="Morono Y."/>
            <person name="Uchiyama I."/>
            <person name="Ito T."/>
            <person name="Fujiyama A."/>
            <person name="Inagaki F."/>
            <person name="Takami H."/>
        </authorList>
    </citation>
    <scope>NUCLEOTIDE SEQUENCE</scope>
    <source>
        <strain evidence="2">Expedition CK06-06</strain>
    </source>
</reference>
<evidence type="ECO:0000313" key="2">
    <source>
        <dbReference type="EMBL" id="GAH81387.1"/>
    </source>
</evidence>
<dbReference type="GO" id="GO:0002161">
    <property type="term" value="F:aminoacyl-tRNA deacylase activity"/>
    <property type="evidence" value="ECO:0007669"/>
    <property type="project" value="InterPro"/>
</dbReference>
<dbReference type="Pfam" id="PF04073">
    <property type="entry name" value="tRNA_edit"/>
    <property type="match status" value="1"/>
</dbReference>
<dbReference type="PANTHER" id="PTHR30411">
    <property type="entry name" value="CYTOPLASMIC PROTEIN"/>
    <property type="match status" value="1"/>
</dbReference>
<feature type="non-terminal residue" evidence="2">
    <location>
        <position position="1"/>
    </location>
</feature>
<dbReference type="InterPro" id="IPR007214">
    <property type="entry name" value="YbaK/aa-tRNA-synth-assoc-dom"/>
</dbReference>
<evidence type="ECO:0000259" key="1">
    <source>
        <dbReference type="Pfam" id="PF04073"/>
    </source>
</evidence>
<dbReference type="PANTHER" id="PTHR30411:SF1">
    <property type="entry name" value="CYTOPLASMIC PROTEIN"/>
    <property type="match status" value="1"/>
</dbReference>
<protein>
    <recommendedName>
        <fullName evidence="1">YbaK/aminoacyl-tRNA synthetase-associated domain-containing protein</fullName>
    </recommendedName>
</protein>
<dbReference type="SUPFAM" id="SSF55826">
    <property type="entry name" value="YbaK/ProRS associated domain"/>
    <property type="match status" value="1"/>
</dbReference>
<organism evidence="2">
    <name type="scientific">marine sediment metagenome</name>
    <dbReference type="NCBI Taxonomy" id="412755"/>
    <lineage>
        <taxon>unclassified sequences</taxon>
        <taxon>metagenomes</taxon>
        <taxon>ecological metagenomes</taxon>
    </lineage>
</organism>
<sequence length="173" mass="18439">TMKNNEVFGPSHLAVFMQEHDIPGEILELDVPTPTVEAAAAAVGCQPDQIVKSLLFFVRDEPVLAITSGPAHIERRSIAAHYQVGRKKVKLADPQTVLIETGFGVGAMPPFGHYSPLPTLIDQRVLEKERVYAGGGSDQALLHISPQAILAATQGTILDLLSHHPSGPGNQAA</sequence>
<proteinExistence type="predicted"/>
<dbReference type="InterPro" id="IPR036754">
    <property type="entry name" value="YbaK/aa-tRNA-synt-asso_dom_sf"/>
</dbReference>